<keyword evidence="1" id="KW-0732">Signal</keyword>
<dbReference type="PROSITE" id="PS51257">
    <property type="entry name" value="PROKAR_LIPOPROTEIN"/>
    <property type="match status" value="1"/>
</dbReference>
<organism evidence="2 3">
    <name type="scientific">Anabaena sphaerica FACHB-251</name>
    <dbReference type="NCBI Taxonomy" id="2692883"/>
    <lineage>
        <taxon>Bacteria</taxon>
        <taxon>Bacillati</taxon>
        <taxon>Cyanobacteriota</taxon>
        <taxon>Cyanophyceae</taxon>
        <taxon>Nostocales</taxon>
        <taxon>Nostocaceae</taxon>
        <taxon>Anabaena</taxon>
    </lineage>
</organism>
<name>A0A927A2B3_9NOST</name>
<accession>A0A927A2B3</accession>
<reference evidence="3" key="1">
    <citation type="journal article" date="2020" name="ISME J.">
        <title>Comparative genomics reveals insights into cyanobacterial evolution and habitat adaptation.</title>
        <authorList>
            <person name="Chen M.Y."/>
            <person name="Teng W.K."/>
            <person name="Zhao L."/>
            <person name="Hu C.X."/>
            <person name="Zhou Y.K."/>
            <person name="Han B.P."/>
            <person name="Song L.R."/>
            <person name="Shu W.S."/>
        </authorList>
    </citation>
    <scope>NUCLEOTIDE SEQUENCE [LARGE SCALE GENOMIC DNA]</scope>
    <source>
        <strain evidence="3">FACHB-251</strain>
    </source>
</reference>
<keyword evidence="3" id="KW-1185">Reference proteome</keyword>
<dbReference type="Proteomes" id="UP000662185">
    <property type="component" value="Unassembled WGS sequence"/>
</dbReference>
<proteinExistence type="predicted"/>
<evidence type="ECO:0000256" key="1">
    <source>
        <dbReference type="SAM" id="SignalP"/>
    </source>
</evidence>
<dbReference type="RefSeq" id="WP_190562078.1">
    <property type="nucleotide sequence ID" value="NZ_JACJQU010000010.1"/>
</dbReference>
<protein>
    <submittedName>
        <fullName evidence="2">Uncharacterized protein</fullName>
    </submittedName>
</protein>
<evidence type="ECO:0000313" key="2">
    <source>
        <dbReference type="EMBL" id="MBD2295056.1"/>
    </source>
</evidence>
<dbReference type="EMBL" id="JACJQU010000010">
    <property type="protein sequence ID" value="MBD2295056.1"/>
    <property type="molecule type" value="Genomic_DNA"/>
</dbReference>
<sequence>MLKRKVNCFWLMITGIILAACTPDTVDTNSKSESNIAKAQAPSIPEYPPMYNVEVKVCGNILAPVKDGKRCIKHNLRLWGPVEEAKLVQTGIPLAAMSAVDHQLAISSKGCYPEYSQPSDQQFYWADLLIYVNKAGKKPTIEVNKTQLSNQEIFSLINSRFSSPTIATFGGVGCEPLPVKK</sequence>
<feature type="signal peptide" evidence="1">
    <location>
        <begin position="1"/>
        <end position="19"/>
    </location>
</feature>
<dbReference type="AlphaFoldDB" id="A0A927A2B3"/>
<evidence type="ECO:0000313" key="3">
    <source>
        <dbReference type="Proteomes" id="UP000662185"/>
    </source>
</evidence>
<gene>
    <name evidence="2" type="ORF">H6G06_16595</name>
</gene>
<feature type="chain" id="PRO_5036881359" evidence="1">
    <location>
        <begin position="20"/>
        <end position="181"/>
    </location>
</feature>
<comment type="caution">
    <text evidence="2">The sequence shown here is derived from an EMBL/GenBank/DDBJ whole genome shotgun (WGS) entry which is preliminary data.</text>
</comment>